<dbReference type="AlphaFoldDB" id="A0A9D4FRB5"/>
<reference evidence="1" key="2">
    <citation type="submission" date="2020-11" db="EMBL/GenBank/DDBJ databases">
        <authorList>
            <person name="McCartney M.A."/>
            <person name="Auch B."/>
            <person name="Kono T."/>
            <person name="Mallez S."/>
            <person name="Becker A."/>
            <person name="Gohl D.M."/>
            <person name="Silverstein K.A.T."/>
            <person name="Koren S."/>
            <person name="Bechman K.B."/>
            <person name="Herman A."/>
            <person name="Abrahante J.E."/>
            <person name="Garbe J."/>
        </authorList>
    </citation>
    <scope>NUCLEOTIDE SEQUENCE</scope>
    <source>
        <strain evidence="1">Duluth1</strain>
        <tissue evidence="1">Whole animal</tissue>
    </source>
</reference>
<accession>A0A9D4FRB5</accession>
<protein>
    <submittedName>
        <fullName evidence="1">Uncharacterized protein</fullName>
    </submittedName>
</protein>
<evidence type="ECO:0000313" key="2">
    <source>
        <dbReference type="Proteomes" id="UP000828390"/>
    </source>
</evidence>
<comment type="caution">
    <text evidence="1">The sequence shown here is derived from an EMBL/GenBank/DDBJ whole genome shotgun (WGS) entry which is preliminary data.</text>
</comment>
<dbReference type="Proteomes" id="UP000828390">
    <property type="component" value="Unassembled WGS sequence"/>
</dbReference>
<proteinExistence type="predicted"/>
<reference evidence="1" key="1">
    <citation type="journal article" date="2019" name="bioRxiv">
        <title>The Genome of the Zebra Mussel, Dreissena polymorpha: A Resource for Invasive Species Research.</title>
        <authorList>
            <person name="McCartney M.A."/>
            <person name="Auch B."/>
            <person name="Kono T."/>
            <person name="Mallez S."/>
            <person name="Zhang Y."/>
            <person name="Obille A."/>
            <person name="Becker A."/>
            <person name="Abrahante J.E."/>
            <person name="Garbe J."/>
            <person name="Badalamenti J.P."/>
            <person name="Herman A."/>
            <person name="Mangelson H."/>
            <person name="Liachko I."/>
            <person name="Sullivan S."/>
            <person name="Sone E.D."/>
            <person name="Koren S."/>
            <person name="Silverstein K.A.T."/>
            <person name="Beckman K.B."/>
            <person name="Gohl D.M."/>
        </authorList>
    </citation>
    <scope>NUCLEOTIDE SEQUENCE</scope>
    <source>
        <strain evidence="1">Duluth1</strain>
        <tissue evidence="1">Whole animal</tissue>
    </source>
</reference>
<organism evidence="1 2">
    <name type="scientific">Dreissena polymorpha</name>
    <name type="common">Zebra mussel</name>
    <name type="synonym">Mytilus polymorpha</name>
    <dbReference type="NCBI Taxonomy" id="45954"/>
    <lineage>
        <taxon>Eukaryota</taxon>
        <taxon>Metazoa</taxon>
        <taxon>Spiralia</taxon>
        <taxon>Lophotrochozoa</taxon>
        <taxon>Mollusca</taxon>
        <taxon>Bivalvia</taxon>
        <taxon>Autobranchia</taxon>
        <taxon>Heteroconchia</taxon>
        <taxon>Euheterodonta</taxon>
        <taxon>Imparidentia</taxon>
        <taxon>Neoheterodontei</taxon>
        <taxon>Myida</taxon>
        <taxon>Dreissenoidea</taxon>
        <taxon>Dreissenidae</taxon>
        <taxon>Dreissena</taxon>
    </lineage>
</organism>
<evidence type="ECO:0000313" key="1">
    <source>
        <dbReference type="EMBL" id="KAH3803545.1"/>
    </source>
</evidence>
<name>A0A9D4FRB5_DREPO</name>
<sequence length="83" mass="10282">MSKGSVYYIFRNLFKAKLQKKFKIHQLNMAQIQKRRARFWKLYLKLKCGKILYHLTRRCFILVEFMEEEEYVMSEWEKALAIK</sequence>
<keyword evidence="2" id="KW-1185">Reference proteome</keyword>
<gene>
    <name evidence="1" type="ORF">DPMN_131808</name>
</gene>
<dbReference type="EMBL" id="JAIWYP010000006">
    <property type="protein sequence ID" value="KAH3803545.1"/>
    <property type="molecule type" value="Genomic_DNA"/>
</dbReference>